<comment type="caution">
    <text evidence="1">The sequence shown here is derived from an EMBL/GenBank/DDBJ whole genome shotgun (WGS) entry which is preliminary data.</text>
</comment>
<evidence type="ECO:0000313" key="1">
    <source>
        <dbReference type="EMBL" id="KKM45061.1"/>
    </source>
</evidence>
<proteinExistence type="predicted"/>
<sequence length="134" mass="14934">MRCIFCGSHFSEKWHTIEVTSGVLGPDKSTKTQEVCCNACNKRKDIIIADPQTLLKLEKLIDLVCTCVECDGKGTVKNPYFEQCKTTDCARCYGVKKLECNRGEIITCEECGGTGEIRPYKGYLKKVILGKDTP</sequence>
<gene>
    <name evidence="1" type="ORF">LCGC14_1561280</name>
</gene>
<name>A0A0F9IMG0_9ZZZZ</name>
<accession>A0A0F9IMG0</accession>
<evidence type="ECO:0008006" key="2">
    <source>
        <dbReference type="Google" id="ProtNLM"/>
    </source>
</evidence>
<dbReference type="EMBL" id="LAZR01012064">
    <property type="protein sequence ID" value="KKM45061.1"/>
    <property type="molecule type" value="Genomic_DNA"/>
</dbReference>
<dbReference type="AlphaFoldDB" id="A0A0F9IMG0"/>
<organism evidence="1">
    <name type="scientific">marine sediment metagenome</name>
    <dbReference type="NCBI Taxonomy" id="412755"/>
    <lineage>
        <taxon>unclassified sequences</taxon>
        <taxon>metagenomes</taxon>
        <taxon>ecological metagenomes</taxon>
    </lineage>
</organism>
<reference evidence="1" key="1">
    <citation type="journal article" date="2015" name="Nature">
        <title>Complex archaea that bridge the gap between prokaryotes and eukaryotes.</title>
        <authorList>
            <person name="Spang A."/>
            <person name="Saw J.H."/>
            <person name="Jorgensen S.L."/>
            <person name="Zaremba-Niedzwiedzka K."/>
            <person name="Martijn J."/>
            <person name="Lind A.E."/>
            <person name="van Eijk R."/>
            <person name="Schleper C."/>
            <person name="Guy L."/>
            <person name="Ettema T.J."/>
        </authorList>
    </citation>
    <scope>NUCLEOTIDE SEQUENCE</scope>
</reference>
<protein>
    <recommendedName>
        <fullName evidence="2">CR-type domain-containing protein</fullName>
    </recommendedName>
</protein>